<dbReference type="Pfam" id="PF08153">
    <property type="entry name" value="NGP1NT"/>
    <property type="match status" value="1"/>
</dbReference>
<dbReference type="FunFam" id="1.10.1580.10:FF:000005">
    <property type="entry name" value="Nucleolar GTP-binding protein 2"/>
    <property type="match status" value="1"/>
</dbReference>
<dbReference type="Gene3D" id="1.10.1580.10">
    <property type="match status" value="1"/>
</dbReference>
<organism evidence="12 13">
    <name type="scientific">Trichomonascus ciferrii</name>
    <dbReference type="NCBI Taxonomy" id="44093"/>
    <lineage>
        <taxon>Eukaryota</taxon>
        <taxon>Fungi</taxon>
        <taxon>Dikarya</taxon>
        <taxon>Ascomycota</taxon>
        <taxon>Saccharomycotina</taxon>
        <taxon>Dipodascomycetes</taxon>
        <taxon>Dipodascales</taxon>
        <taxon>Trichomonascaceae</taxon>
        <taxon>Trichomonascus</taxon>
        <taxon>Trichomonascus ciferrii complex</taxon>
    </lineage>
</organism>
<reference evidence="12" key="1">
    <citation type="journal article" date="2019" name="G3 (Bethesda)">
        <title>Genome Assemblies of Two Rare Opportunistic Yeast Pathogens: Diutina rugosa (syn. Candida rugosa) and Trichomonascus ciferrii (syn. Candida ciferrii).</title>
        <authorList>
            <person name="Mixao V."/>
            <person name="Saus E."/>
            <person name="Hansen A.P."/>
            <person name="Lass-Florl C."/>
            <person name="Gabaldon T."/>
        </authorList>
    </citation>
    <scope>NUCLEOTIDE SEQUENCE</scope>
    <source>
        <strain evidence="12">CBS 4856</strain>
    </source>
</reference>
<dbReference type="PANTHER" id="PTHR11089:SF9">
    <property type="entry name" value="NUCLEOLAR GTP-BINDING PROTEIN 2"/>
    <property type="match status" value="1"/>
</dbReference>
<dbReference type="VEuPathDB" id="FungiDB:TRICI_006746"/>
<evidence type="ECO:0000256" key="5">
    <source>
        <dbReference type="ARBA" id="ARBA00023134"/>
    </source>
</evidence>
<evidence type="ECO:0000256" key="3">
    <source>
        <dbReference type="ARBA" id="ARBA00022127"/>
    </source>
</evidence>
<dbReference type="Proteomes" id="UP000761534">
    <property type="component" value="Unassembled WGS sequence"/>
</dbReference>
<feature type="compositionally biased region" description="Basic and acidic residues" evidence="9">
    <location>
        <begin position="542"/>
        <end position="553"/>
    </location>
</feature>
<dbReference type="PANTHER" id="PTHR11089">
    <property type="entry name" value="GTP-BINDING PROTEIN-RELATED"/>
    <property type="match status" value="1"/>
</dbReference>
<evidence type="ECO:0000256" key="2">
    <source>
        <dbReference type="ARBA" id="ARBA00004604"/>
    </source>
</evidence>
<evidence type="ECO:0000259" key="10">
    <source>
        <dbReference type="Pfam" id="PF01926"/>
    </source>
</evidence>
<feature type="compositionally biased region" description="Acidic residues" evidence="9">
    <location>
        <begin position="554"/>
        <end position="574"/>
    </location>
</feature>
<keyword evidence="4 7" id="KW-0547">Nucleotide-binding</keyword>
<comment type="function">
    <text evidence="1 7">GTPase that associates with pre-60S ribosomal subunits in the nucleolus and is required for their nuclear export and maturation.</text>
</comment>
<feature type="region of interest" description="Disordered" evidence="9">
    <location>
        <begin position="1"/>
        <end position="30"/>
    </location>
</feature>
<evidence type="ECO:0000313" key="13">
    <source>
        <dbReference type="Proteomes" id="UP000761534"/>
    </source>
</evidence>
<dbReference type="InterPro" id="IPR050755">
    <property type="entry name" value="TRAFAC_YlqF/YawG_RiboMat"/>
</dbReference>
<dbReference type="AlphaFoldDB" id="A0A642UE33"/>
<keyword evidence="5 7" id="KW-0342">GTP-binding</keyword>
<evidence type="ECO:0000256" key="6">
    <source>
        <dbReference type="ARBA" id="ARBA00023242"/>
    </source>
</evidence>
<proteinExistence type="inferred from homology"/>
<feature type="coiled-coil region" evidence="8">
    <location>
        <begin position="152"/>
        <end position="179"/>
    </location>
</feature>
<evidence type="ECO:0000256" key="4">
    <source>
        <dbReference type="ARBA" id="ARBA00022741"/>
    </source>
</evidence>
<dbReference type="InterPro" id="IPR012971">
    <property type="entry name" value="NOG2_N_dom"/>
</dbReference>
<dbReference type="EMBL" id="SWFS01000566">
    <property type="protein sequence ID" value="KAA8897402.1"/>
    <property type="molecule type" value="Genomic_DNA"/>
</dbReference>
<feature type="domain" description="G" evidence="10">
    <location>
        <begin position="378"/>
        <end position="435"/>
    </location>
</feature>
<dbReference type="GO" id="GO:0005525">
    <property type="term" value="F:GTP binding"/>
    <property type="evidence" value="ECO:0007669"/>
    <property type="project" value="UniProtKB-KW"/>
</dbReference>
<sequence>MGTAKKEKNRRVREGDTKDGNLRRKGENFYRDGNKVKKLSMYKEGKVQRNKKGDVVKAATFQSTDIPDARVDPNRRWFGNTRVIAQDALNHFRDAMGQKSKDSYQFILRQNKLPMSLLEESNKNATSNILDTEPYSHVFGPKAQRKKPRFAINSLEELAETATQAHDKYEEKLEHEAEMRGEHDEFSNEAKEHIFSKGQSKRIWNELYKVIDSSDVIIHVLDTRDPIGTRCTSVEQYMTKETPHKHLIFVLNKCDLVPNWVSVSINFCYHQTCTIVKSRYSCLLREDLPVTTLEDQRSFIPCWPVLGPVPKERCFDRVEWRPRDLFSAYHAAWVKHLSKDRPTLAFHASIQNSFGKGSLINVLRQFSQLHKDKKQISVGFIGYPNTGKSSIINTLRKKRVCTVAPIPGETKVWQYITLMKRVFLIDCPGIVPPSSKDTEADILFRGVVRVEHVSYPEQFIPALLERCQTRHLERTYEIKGWTNATEFLELIARKHGRLLKGGEPDESGVAKMVLNDFNRGKIPWFVPPPEDENRLPKGRSGRLGEKLGKRANIEEAETTEPDAAEDGEEEEWTGFDDNRNES</sequence>
<keyword evidence="8" id="KW-0175">Coiled coil</keyword>
<comment type="similarity">
    <text evidence="7">Belongs to the TRAFAC class YlqF/YawG GTPase family. NOG2 subfamily.</text>
</comment>
<gene>
    <name evidence="12" type="ORF">TRICI_006746</name>
</gene>
<dbReference type="Gene3D" id="3.40.50.300">
    <property type="entry name" value="P-loop containing nucleotide triphosphate hydrolases"/>
    <property type="match status" value="2"/>
</dbReference>
<evidence type="ECO:0000256" key="7">
    <source>
        <dbReference type="RuleBase" id="RU364023"/>
    </source>
</evidence>
<dbReference type="OrthoDB" id="444945at2759"/>
<dbReference type="CDD" id="cd01858">
    <property type="entry name" value="NGP_1"/>
    <property type="match status" value="1"/>
</dbReference>
<evidence type="ECO:0000256" key="9">
    <source>
        <dbReference type="SAM" id="MobiDB-lite"/>
    </source>
</evidence>
<evidence type="ECO:0000313" key="12">
    <source>
        <dbReference type="EMBL" id="KAA8897402.1"/>
    </source>
</evidence>
<evidence type="ECO:0000259" key="11">
    <source>
        <dbReference type="Pfam" id="PF08153"/>
    </source>
</evidence>
<dbReference type="Pfam" id="PF01926">
    <property type="entry name" value="MMR_HSR1"/>
    <property type="match status" value="1"/>
</dbReference>
<comment type="caution">
    <text evidence="12">The sequence shown here is derived from an EMBL/GenBank/DDBJ whole genome shotgun (WGS) entry which is preliminary data.</text>
</comment>
<dbReference type="PRINTS" id="PR00326">
    <property type="entry name" value="GTP1OBG"/>
</dbReference>
<comment type="subcellular location">
    <subcellularLocation>
        <location evidence="2 7">Nucleus</location>
        <location evidence="2 7">Nucleolus</location>
    </subcellularLocation>
</comment>
<protein>
    <recommendedName>
        <fullName evidence="3 7">Nucleolar GTP-binding protein 2</fullName>
    </recommendedName>
</protein>
<keyword evidence="6 7" id="KW-0539">Nucleus</keyword>
<evidence type="ECO:0000256" key="8">
    <source>
        <dbReference type="SAM" id="Coils"/>
    </source>
</evidence>
<name>A0A642UE33_9ASCO</name>
<dbReference type="InterPro" id="IPR027417">
    <property type="entry name" value="P-loop_NTPase"/>
</dbReference>
<dbReference type="GO" id="GO:0005730">
    <property type="term" value="C:nucleolus"/>
    <property type="evidence" value="ECO:0007669"/>
    <property type="project" value="UniProtKB-SubCell"/>
</dbReference>
<keyword evidence="13" id="KW-1185">Reference proteome</keyword>
<dbReference type="SUPFAM" id="SSF52540">
    <property type="entry name" value="P-loop containing nucleoside triphosphate hydrolases"/>
    <property type="match status" value="1"/>
</dbReference>
<feature type="region of interest" description="Disordered" evidence="9">
    <location>
        <begin position="525"/>
        <end position="582"/>
    </location>
</feature>
<dbReference type="InterPro" id="IPR024929">
    <property type="entry name" value="GNL2_CP_dom"/>
</dbReference>
<feature type="domain" description="Nucleolar GTP-binding protein 2 N-terminal" evidence="11">
    <location>
        <begin position="41"/>
        <end position="169"/>
    </location>
</feature>
<evidence type="ECO:0000256" key="1">
    <source>
        <dbReference type="ARBA" id="ARBA00003892"/>
    </source>
</evidence>
<dbReference type="InterPro" id="IPR023179">
    <property type="entry name" value="GTP-bd_ortho_bundle_sf"/>
</dbReference>
<dbReference type="InterPro" id="IPR006073">
    <property type="entry name" value="GTP-bd"/>
</dbReference>
<accession>A0A642UE33</accession>